<comment type="PTM">
    <text evidence="7">The alpha and beta chains are autoproteolytically processed from a single precursor protein within the mitochondrion.</text>
</comment>
<dbReference type="GO" id="GO:0004358">
    <property type="term" value="F:L-glutamate N-acetyltransferase activity, acting on acetyl-L-ornithine as donor"/>
    <property type="evidence" value="ECO:0007669"/>
    <property type="project" value="UniProtKB-UniRule"/>
</dbReference>
<comment type="function">
    <text evidence="7">Catalyzes two activities which are involved in the cyclic version of arginine biosynthesis: the synthesis of acetylglutamate from glutamate and acetyl-CoA, and of ornithine by transacetylation between acetylornithine and glutamate.</text>
</comment>
<feature type="site" description="Involved in the stabilization of negative charge on the oxyanion by the formation of the oxyanion hole" evidence="7">
    <location>
        <position position="203"/>
    </location>
</feature>
<feature type="chain" id="PRO_5023404512" description="Arginine biosynthesis bifunctional protein ArgJ beta chain" evidence="7">
    <location>
        <begin position="275"/>
        <end position="473"/>
    </location>
</feature>
<dbReference type="AlphaFoldDB" id="D7G2H9"/>
<dbReference type="EC" id="2.3.1.1" evidence="7"/>
<feature type="binding site" evidence="7">
    <location>
        <position position="275"/>
    </location>
    <ligand>
        <name>substrate</name>
    </ligand>
</feature>
<feature type="binding site" evidence="7">
    <location>
        <position position="356"/>
    </location>
    <ligand>
        <name>substrate</name>
    </ligand>
</feature>
<feature type="chain" id="PRO_5023404511" description="Arginine biosynthesis bifunctional protein ArgJ alpha chain" evidence="7">
    <location>
        <begin position="1"/>
        <end position="274"/>
    </location>
</feature>
<dbReference type="STRING" id="2880.D7G2H9"/>
<feature type="compositionally biased region" description="Low complexity" evidence="8">
    <location>
        <begin position="51"/>
        <end position="66"/>
    </location>
</feature>
<dbReference type="Pfam" id="PF01960">
    <property type="entry name" value="ArgJ"/>
    <property type="match status" value="1"/>
</dbReference>
<feature type="site" description="Involved in the stabilization of negative charge on the oxyanion by the formation of the oxyanion hole" evidence="7">
    <location>
        <position position="204"/>
    </location>
</feature>
<dbReference type="GO" id="GO:0006592">
    <property type="term" value="P:ornithine biosynthetic process"/>
    <property type="evidence" value="ECO:0007669"/>
    <property type="project" value="TreeGrafter"/>
</dbReference>
<feature type="active site" description="Nucleophile" evidence="7">
    <location>
        <position position="275"/>
    </location>
</feature>
<reference evidence="9 10" key="1">
    <citation type="journal article" date="2010" name="Nature">
        <title>The Ectocarpus genome and the independent evolution of multicellularity in brown algae.</title>
        <authorList>
            <person name="Cock J.M."/>
            <person name="Sterck L."/>
            <person name="Rouze P."/>
            <person name="Scornet D."/>
            <person name="Allen A.E."/>
            <person name="Amoutzias G."/>
            <person name="Anthouard V."/>
            <person name="Artiguenave F."/>
            <person name="Aury J.M."/>
            <person name="Badger J.H."/>
            <person name="Beszteri B."/>
            <person name="Billiau K."/>
            <person name="Bonnet E."/>
            <person name="Bothwell J.H."/>
            <person name="Bowler C."/>
            <person name="Boyen C."/>
            <person name="Brownlee C."/>
            <person name="Carrano C.J."/>
            <person name="Charrier B."/>
            <person name="Cho G.Y."/>
            <person name="Coelho S.M."/>
            <person name="Collen J."/>
            <person name="Corre E."/>
            <person name="Da Silva C."/>
            <person name="Delage L."/>
            <person name="Delaroque N."/>
            <person name="Dittami S.M."/>
            <person name="Doulbeau S."/>
            <person name="Elias M."/>
            <person name="Farnham G."/>
            <person name="Gachon C.M."/>
            <person name="Gschloessl B."/>
            <person name="Heesch S."/>
            <person name="Jabbari K."/>
            <person name="Jubin C."/>
            <person name="Kawai H."/>
            <person name="Kimura K."/>
            <person name="Kloareg B."/>
            <person name="Kupper F.C."/>
            <person name="Lang D."/>
            <person name="Le Bail A."/>
            <person name="Leblanc C."/>
            <person name="Lerouge P."/>
            <person name="Lohr M."/>
            <person name="Lopez P.J."/>
            <person name="Martens C."/>
            <person name="Maumus F."/>
            <person name="Michel G."/>
            <person name="Miranda-Saavedra D."/>
            <person name="Morales J."/>
            <person name="Moreau H."/>
            <person name="Motomura T."/>
            <person name="Nagasato C."/>
            <person name="Napoli C.A."/>
            <person name="Nelson D.R."/>
            <person name="Nyvall-Collen P."/>
            <person name="Peters A.F."/>
            <person name="Pommier C."/>
            <person name="Potin P."/>
            <person name="Poulain J."/>
            <person name="Quesneville H."/>
            <person name="Read B."/>
            <person name="Rensing S.A."/>
            <person name="Ritter A."/>
            <person name="Rousvoal S."/>
            <person name="Samanta M."/>
            <person name="Samson G."/>
            <person name="Schroeder D.C."/>
            <person name="Segurens B."/>
            <person name="Strittmatter M."/>
            <person name="Tonon T."/>
            <person name="Tregear J.W."/>
            <person name="Valentin K."/>
            <person name="von Dassow P."/>
            <person name="Yamagishi T."/>
            <person name="Van de Peer Y."/>
            <person name="Wincker P."/>
        </authorList>
    </citation>
    <scope>NUCLEOTIDE SEQUENCE [LARGE SCALE GENOMIC DNA]</scope>
    <source>
        <strain evidence="10">Ec32 / CCAP1310/4</strain>
    </source>
</reference>
<keyword evidence="10" id="KW-1185">Reference proteome</keyword>
<comment type="pathway">
    <text evidence="7">Amino-acid biosynthesis; L-arginine biosynthesis; N(2)-acetyl-L-ornithine from L-glutamate: step 1/4.</text>
</comment>
<evidence type="ECO:0000256" key="6">
    <source>
        <dbReference type="ARBA" id="ARBA00023315"/>
    </source>
</evidence>
<dbReference type="InterPro" id="IPR042195">
    <property type="entry name" value="ArgJ_beta_C"/>
</dbReference>
<organism evidence="9 10">
    <name type="scientific">Ectocarpus siliculosus</name>
    <name type="common">Brown alga</name>
    <name type="synonym">Conferva siliculosa</name>
    <dbReference type="NCBI Taxonomy" id="2880"/>
    <lineage>
        <taxon>Eukaryota</taxon>
        <taxon>Sar</taxon>
        <taxon>Stramenopiles</taxon>
        <taxon>Ochrophyta</taxon>
        <taxon>PX clade</taxon>
        <taxon>Phaeophyceae</taxon>
        <taxon>Ectocarpales</taxon>
        <taxon>Ectocarpaceae</taxon>
        <taxon>Ectocarpus</taxon>
    </lineage>
</organism>
<evidence type="ECO:0000256" key="1">
    <source>
        <dbReference type="ARBA" id="ARBA00006774"/>
    </source>
</evidence>
<accession>D7G2H9</accession>
<dbReference type="InParanoid" id="D7G2H9"/>
<evidence type="ECO:0000313" key="10">
    <source>
        <dbReference type="Proteomes" id="UP000002630"/>
    </source>
</evidence>
<name>D7G2H9_ECTSI</name>
<dbReference type="PANTHER" id="PTHR23100:SF0">
    <property type="entry name" value="ARGININE BIOSYNTHESIS BIFUNCTIONAL PROTEIN ARGJ, MITOCHONDRIAL"/>
    <property type="match status" value="1"/>
</dbReference>
<keyword evidence="7" id="KW-0028">Amino-acid biosynthesis</keyword>
<comment type="pathway">
    <text evidence="7">Amino-acid biosynthesis; L-arginine biosynthesis; L-ornithine and N-acetyl-L-glutamate from L-glutamate and N(2)-acetyl-L-ornithine (cyclic): step 1/1.</text>
</comment>
<sequence>MGRGGAVRARNGPRGEGGAGAGPCRSFVEAEKVKGFARSRGPFRRSATRLASTAGAETTSTISTSSGPPTDAASSLEFNSEEAYHDHLEGQGKLPLGFRVGTDGLRFVPKEVPTEPSDRWAAVFTRNMFPGAPVIVGKERLAAEGRAIQAVVVNNKISNVCPGGDGEGGGASAGVADSESICQRAAEVFGLEGGAGAVIPCSTGVIGWRLPVDAICDHLAPVKAKMQSASLYPACKSIMTTDRYPKMRGTEVGSNGGRLVGIAKGAGMIEPDMATMLVYLVTDLQIPREKMRELLSKKSDASFNCISIDSDTSTSDTVLLLSSGKVPLAEGDLEDFEEKLEAVCDGLAEDVVRNGEGTAHVMQGHVTGAPTSALARKLGKGVVNSPLFKGAGGGNDPNVGRLLAVVGRVMGKKSPDTDVSNTRISLGGHVVFEDNTFAISPEMETELFDLFKLPCLSFPRLGTISTTTILCGI</sequence>
<evidence type="ECO:0000256" key="7">
    <source>
        <dbReference type="HAMAP-Rule" id="MF_03124"/>
    </source>
</evidence>
<comment type="subcellular location">
    <subcellularLocation>
        <location evidence="7">Mitochondrion matrix</location>
    </subcellularLocation>
</comment>
<protein>
    <recommendedName>
        <fullName evidence="7">Arginine biosynthesis bifunctional protein ArgJ, mitochondrial</fullName>
    </recommendedName>
    <domain>
        <recommendedName>
            <fullName evidence="7">Glutamate N-acetyltransferase</fullName>
            <shortName evidence="7">GAT</shortName>
            <ecNumber evidence="7">2.3.1.35</ecNumber>
        </recommendedName>
        <alternativeName>
            <fullName evidence="7">Ornithine acetyltransferase</fullName>
            <shortName evidence="7">OATase</shortName>
        </alternativeName>
        <alternativeName>
            <fullName evidence="7">Ornithine transacetylase</fullName>
        </alternativeName>
    </domain>
    <domain>
        <recommendedName>
            <fullName evidence="7">Amino-acid acetyltransferase</fullName>
            <ecNumber evidence="7">2.3.1.1</ecNumber>
        </recommendedName>
        <alternativeName>
            <fullName evidence="7">N-acetylglutamate synthase</fullName>
            <shortName evidence="7">AGS</shortName>
        </alternativeName>
    </domain>
    <component>
        <recommendedName>
            <fullName evidence="7">Arginine biosynthesis bifunctional protein ArgJ alpha chain</fullName>
        </recommendedName>
    </component>
    <component>
        <recommendedName>
            <fullName evidence="7">Arginine biosynthesis bifunctional protein ArgJ beta chain</fullName>
        </recommendedName>
    </component>
</protein>
<dbReference type="SUPFAM" id="SSF56266">
    <property type="entry name" value="DmpA/ArgJ-like"/>
    <property type="match status" value="1"/>
</dbReference>
<dbReference type="InterPro" id="IPR016117">
    <property type="entry name" value="ArgJ-like_dom_sf"/>
</dbReference>
<dbReference type="GO" id="GO:0004042">
    <property type="term" value="F:L-glutamate N-acetyltransferase activity"/>
    <property type="evidence" value="ECO:0007669"/>
    <property type="project" value="UniProtKB-UniRule"/>
</dbReference>
<gene>
    <name evidence="9" type="ORF">Esi_0476_0015</name>
</gene>
<keyword evidence="7" id="KW-0496">Mitochondrion</keyword>
<dbReference type="GO" id="GO:0005759">
    <property type="term" value="C:mitochondrial matrix"/>
    <property type="evidence" value="ECO:0007669"/>
    <property type="project" value="UniProtKB-SubCell"/>
</dbReference>
<dbReference type="OMA" id="FNSEEAY"/>
<dbReference type="HAMAP" id="MF_01106">
    <property type="entry name" value="ArgJ"/>
    <property type="match status" value="1"/>
</dbReference>
<dbReference type="PANTHER" id="PTHR23100">
    <property type="entry name" value="ARGININE BIOSYNTHESIS BIFUNCTIONAL PROTEIN ARGJ"/>
    <property type="match status" value="1"/>
</dbReference>
<dbReference type="EC" id="2.3.1.35" evidence="7"/>
<feature type="region of interest" description="Disordered" evidence="8">
    <location>
        <begin position="38"/>
        <end position="75"/>
    </location>
</feature>
<dbReference type="EMBL" id="FN649743">
    <property type="protein sequence ID" value="CBJ33413.1"/>
    <property type="molecule type" value="Genomic_DNA"/>
</dbReference>
<dbReference type="Gene3D" id="3.60.70.12">
    <property type="entry name" value="L-amino peptidase D-ALA esterase/amidase"/>
    <property type="match status" value="1"/>
</dbReference>
<dbReference type="eggNOG" id="KOG2786">
    <property type="taxonomic scope" value="Eukaryota"/>
</dbReference>
<keyword evidence="5 7" id="KW-0511">Multifunctional enzyme</keyword>
<evidence type="ECO:0000256" key="4">
    <source>
        <dbReference type="ARBA" id="ARBA00022813"/>
    </source>
</evidence>
<evidence type="ECO:0000256" key="8">
    <source>
        <dbReference type="SAM" id="MobiDB-lite"/>
    </source>
</evidence>
<dbReference type="Gene3D" id="3.10.20.340">
    <property type="entry name" value="ArgJ beta chain, C-terminal domain"/>
    <property type="match status" value="1"/>
</dbReference>
<feature type="region of interest" description="Disordered" evidence="8">
    <location>
        <begin position="1"/>
        <end position="24"/>
    </location>
</feature>
<feature type="compositionally biased region" description="Basic residues" evidence="8">
    <location>
        <begin position="38"/>
        <end position="47"/>
    </location>
</feature>
<dbReference type="EMBL" id="FN648681">
    <property type="protein sequence ID" value="CBJ33413.1"/>
    <property type="molecule type" value="Genomic_DNA"/>
</dbReference>
<comment type="similarity">
    <text evidence="1 7">Belongs to the ArgJ family.</text>
</comment>
<comment type="catalytic activity">
    <reaction evidence="7">
        <text>N(2)-acetyl-L-ornithine + L-glutamate = N-acetyl-L-glutamate + L-ornithine</text>
        <dbReference type="Rhea" id="RHEA:15349"/>
        <dbReference type="ChEBI" id="CHEBI:29985"/>
        <dbReference type="ChEBI" id="CHEBI:44337"/>
        <dbReference type="ChEBI" id="CHEBI:46911"/>
        <dbReference type="ChEBI" id="CHEBI:57805"/>
        <dbReference type="EC" id="2.3.1.35"/>
    </reaction>
</comment>
<evidence type="ECO:0000256" key="2">
    <source>
        <dbReference type="ARBA" id="ARBA00022571"/>
    </source>
</evidence>
<dbReference type="Proteomes" id="UP000002630">
    <property type="component" value="Linkage Group LG18"/>
</dbReference>
<keyword evidence="2 7" id="KW-0055">Arginine biosynthesis</keyword>
<feature type="site" description="Cleavage; by autolysis" evidence="7">
    <location>
        <begin position="274"/>
        <end position="275"/>
    </location>
</feature>
<dbReference type="GO" id="GO:0006526">
    <property type="term" value="P:L-arginine biosynthetic process"/>
    <property type="evidence" value="ECO:0007669"/>
    <property type="project" value="UniProtKB-UniRule"/>
</dbReference>
<feature type="binding site" evidence="7">
    <location>
        <position position="240"/>
    </location>
    <ligand>
        <name>substrate</name>
    </ligand>
</feature>
<evidence type="ECO:0000256" key="3">
    <source>
        <dbReference type="ARBA" id="ARBA00022679"/>
    </source>
</evidence>
<evidence type="ECO:0000313" key="9">
    <source>
        <dbReference type="EMBL" id="CBJ33413.1"/>
    </source>
</evidence>
<comment type="caution">
    <text evidence="7">Lacks conserved residue(s) required for the propagation of feature annotation.</text>
</comment>
<comment type="subunit">
    <text evidence="7">Heterodimer of an alpha and a beta chain.</text>
</comment>
<dbReference type="InterPro" id="IPR002813">
    <property type="entry name" value="Arg_biosynth_ArgJ"/>
</dbReference>
<dbReference type="OrthoDB" id="4199794at2759"/>
<keyword evidence="3 7" id="KW-0808">Transferase</keyword>
<proteinExistence type="inferred from homology"/>
<dbReference type="UniPathway" id="UPA00068">
    <property type="reaction ID" value="UER00106"/>
</dbReference>
<feature type="binding site" evidence="7">
    <location>
        <position position="264"/>
    </location>
    <ligand>
        <name>substrate</name>
    </ligand>
</feature>
<comment type="catalytic activity">
    <reaction evidence="7">
        <text>L-glutamate + acetyl-CoA = N-acetyl-L-glutamate + CoA + H(+)</text>
        <dbReference type="Rhea" id="RHEA:24292"/>
        <dbReference type="ChEBI" id="CHEBI:15378"/>
        <dbReference type="ChEBI" id="CHEBI:29985"/>
        <dbReference type="ChEBI" id="CHEBI:44337"/>
        <dbReference type="ChEBI" id="CHEBI:57287"/>
        <dbReference type="ChEBI" id="CHEBI:57288"/>
        <dbReference type="EC" id="2.3.1.1"/>
    </reaction>
</comment>
<keyword evidence="4 7" id="KW-0068">Autocatalytic cleavage</keyword>
<evidence type="ECO:0000256" key="5">
    <source>
        <dbReference type="ARBA" id="ARBA00023268"/>
    </source>
</evidence>
<keyword evidence="6 7" id="KW-0012">Acyltransferase</keyword>